<dbReference type="Pfam" id="PF01381">
    <property type="entry name" value="HTH_3"/>
    <property type="match status" value="1"/>
</dbReference>
<dbReference type="Proteomes" id="UP000769780">
    <property type="component" value="Unassembled WGS sequence"/>
</dbReference>
<dbReference type="SMART" id="SM00530">
    <property type="entry name" value="HTH_XRE"/>
    <property type="match status" value="1"/>
</dbReference>
<feature type="domain" description="HTH cro/C1-type" evidence="1">
    <location>
        <begin position="13"/>
        <end position="67"/>
    </location>
</feature>
<gene>
    <name evidence="2" type="ORF">H0185_18050</name>
</gene>
<dbReference type="RefSeq" id="WP_221874895.1">
    <property type="nucleotide sequence ID" value="NZ_JACWFH010000026.1"/>
</dbReference>
<evidence type="ECO:0000259" key="1">
    <source>
        <dbReference type="PROSITE" id="PS50943"/>
    </source>
</evidence>
<proteinExistence type="predicted"/>
<dbReference type="InterPro" id="IPR010982">
    <property type="entry name" value="Lambda_DNA-bd_dom_sf"/>
</dbReference>
<dbReference type="Gene3D" id="1.10.260.40">
    <property type="entry name" value="lambda repressor-like DNA-binding domains"/>
    <property type="match status" value="1"/>
</dbReference>
<evidence type="ECO:0000313" key="3">
    <source>
        <dbReference type="Proteomes" id="UP000769780"/>
    </source>
</evidence>
<reference evidence="2 3" key="1">
    <citation type="submission" date="2020-07" db="EMBL/GenBank/DDBJ databases">
        <title>Fungal Genomes of the International Space Station.</title>
        <authorList>
            <person name="Seuylemezian A."/>
            <person name="Singh N.K."/>
            <person name="Wood J."/>
            <person name="Venkateswaran K."/>
        </authorList>
    </citation>
    <scope>NUCLEOTIDE SEQUENCE [LARGE SCALE GENOMIC DNA]</scope>
    <source>
        <strain evidence="2 3">PL-B2</strain>
    </source>
</reference>
<dbReference type="CDD" id="cd00093">
    <property type="entry name" value="HTH_XRE"/>
    <property type="match status" value="1"/>
</dbReference>
<evidence type="ECO:0000313" key="2">
    <source>
        <dbReference type="EMBL" id="MBY0098670.1"/>
    </source>
</evidence>
<organism evidence="2 3">
    <name type="scientific">Mesobacillus maritimus</name>
    <dbReference type="NCBI Taxonomy" id="1643336"/>
    <lineage>
        <taxon>Bacteria</taxon>
        <taxon>Bacillati</taxon>
        <taxon>Bacillota</taxon>
        <taxon>Bacilli</taxon>
        <taxon>Bacillales</taxon>
        <taxon>Bacillaceae</taxon>
        <taxon>Mesobacillus</taxon>
    </lineage>
</organism>
<dbReference type="PROSITE" id="PS50943">
    <property type="entry name" value="HTH_CROC1"/>
    <property type="match status" value="1"/>
</dbReference>
<sequence length="76" mass="8549">MEKQPLRLHGKSMRLLRVNHGLNGVQMGKEIGVSKAYVSMCETNIRILSAEKTKKFLEVIGITEDEARAFVEVVGY</sequence>
<dbReference type="SUPFAM" id="SSF47413">
    <property type="entry name" value="lambda repressor-like DNA-binding domains"/>
    <property type="match status" value="1"/>
</dbReference>
<dbReference type="InterPro" id="IPR001387">
    <property type="entry name" value="Cro/C1-type_HTH"/>
</dbReference>
<comment type="caution">
    <text evidence="2">The sequence shown here is derived from an EMBL/GenBank/DDBJ whole genome shotgun (WGS) entry which is preliminary data.</text>
</comment>
<accession>A0ABS7K980</accession>
<dbReference type="EMBL" id="JACWFH010000026">
    <property type="protein sequence ID" value="MBY0098670.1"/>
    <property type="molecule type" value="Genomic_DNA"/>
</dbReference>
<keyword evidence="3" id="KW-1185">Reference proteome</keyword>
<protein>
    <submittedName>
        <fullName evidence="2">Helix-turn-helix transcriptional regulator</fullName>
    </submittedName>
</protein>
<name>A0ABS7K980_9BACI</name>